<name>A0ABS2ZA91_9BACL</name>
<evidence type="ECO:0008006" key="3">
    <source>
        <dbReference type="Google" id="ProtNLM"/>
    </source>
</evidence>
<evidence type="ECO:0000313" key="1">
    <source>
        <dbReference type="EMBL" id="MBN3545092.1"/>
    </source>
</evidence>
<dbReference type="EMBL" id="JAFHKS010000042">
    <property type="protein sequence ID" value="MBN3545092.1"/>
    <property type="molecule type" value="Genomic_DNA"/>
</dbReference>
<proteinExistence type="predicted"/>
<evidence type="ECO:0000313" key="2">
    <source>
        <dbReference type="Proteomes" id="UP001319060"/>
    </source>
</evidence>
<reference evidence="1 2" key="1">
    <citation type="submission" date="2021-01" db="EMBL/GenBank/DDBJ databases">
        <title>Genome Sequencing of Type Strains.</title>
        <authorList>
            <person name="Lemaire J.F."/>
            <person name="Inderbitzin P."/>
            <person name="Collins S.B."/>
            <person name="Wespe N."/>
            <person name="Knight-Connoni V."/>
        </authorList>
    </citation>
    <scope>NUCLEOTIDE SEQUENCE [LARGE SCALE GENOMIC DNA]</scope>
    <source>
        <strain evidence="1 2">DSM 14730</strain>
    </source>
</reference>
<comment type="caution">
    <text evidence="1">The sequence shown here is derived from an EMBL/GenBank/DDBJ whole genome shotgun (WGS) entry which is preliminary data.</text>
</comment>
<dbReference type="Proteomes" id="UP001319060">
    <property type="component" value="Unassembled WGS sequence"/>
</dbReference>
<organism evidence="1 2">
    <name type="scientific">Fictibacillus barbaricus</name>
    <dbReference type="NCBI Taxonomy" id="182136"/>
    <lineage>
        <taxon>Bacteria</taxon>
        <taxon>Bacillati</taxon>
        <taxon>Bacillota</taxon>
        <taxon>Bacilli</taxon>
        <taxon>Bacillales</taxon>
        <taxon>Fictibacillaceae</taxon>
        <taxon>Fictibacillus</taxon>
    </lineage>
</organism>
<protein>
    <recommendedName>
        <fullName evidence="3">IrrE N-terminal-like domain-containing protein</fullName>
    </recommendedName>
</protein>
<gene>
    <name evidence="1" type="ORF">JYA64_07290</name>
</gene>
<keyword evidence="2" id="KW-1185">Reference proteome</keyword>
<accession>A0ABS2ZA91</accession>
<sequence length="299" mass="34410">MENKSIPELDKLFYDIGTYRESNDIKRLYEFVKKFPSIAPYNAMLLHIQQPGSLFVASAVEWQKRFNRTINPGARPLVILRPFGPVSFVFELGDTTGDSFPEKLLNPFKVEGKVHETIFNNLLNNLKCDGILYCESEHGTSSAGFIEKNYSNTKKKIVRGKKEILVKILFNMIINRKHPVETKFATIIHELAHLYCGHLGSNDLKWLPNRRNLTINEEEFEAESVCWLVCERMGIKNPSAEYLENYLNENRYIPNISIDTVLKAVANIESMINGCKEPRKELVLKTKVIKSTHIQQTLF</sequence>
<dbReference type="RefSeq" id="WP_188403276.1">
    <property type="nucleotide sequence ID" value="NZ_BMCE01000002.1"/>
</dbReference>